<dbReference type="Pfam" id="PF13180">
    <property type="entry name" value="PDZ_2"/>
    <property type="match status" value="1"/>
</dbReference>
<comment type="caution">
    <text evidence="4">The sequence shown here is derived from an EMBL/GenBank/DDBJ whole genome shotgun (WGS) entry which is preliminary data.</text>
</comment>
<feature type="transmembrane region" description="Helical" evidence="2">
    <location>
        <begin position="66"/>
        <end position="85"/>
    </location>
</feature>
<feature type="region of interest" description="Disordered" evidence="1">
    <location>
        <begin position="33"/>
        <end position="59"/>
    </location>
</feature>
<gene>
    <name evidence="4" type="ORF">CCS01_22475</name>
</gene>
<sequence>MSLVTTCNDREGQHDATAGSAASRLAFAAQGGRHGAAADGVSTTVPSRRDGHHAQRKDDTMTRHRLMALGFAVLLTAPAAPHAAFADNAMGYRLLSPREAAALPSRRGTIGLNVRRQERIVDSGLTFDIIQVTHIRRNSPGARAGFKVGDQIVAVDGQVFPSLAVFAAYIGSRPPGSRVVVDIMPAGRGPEQARRITVAVERAG</sequence>
<feature type="compositionally biased region" description="Basic and acidic residues" evidence="1">
    <location>
        <begin position="47"/>
        <end position="59"/>
    </location>
</feature>
<evidence type="ECO:0000256" key="1">
    <source>
        <dbReference type="SAM" id="MobiDB-lite"/>
    </source>
</evidence>
<feature type="domain" description="PDZ" evidence="3">
    <location>
        <begin position="99"/>
        <end position="158"/>
    </location>
</feature>
<dbReference type="AlphaFoldDB" id="A0A2S6N3F8"/>
<reference evidence="4 5" key="1">
    <citation type="journal article" date="2018" name="Arch. Microbiol.">
        <title>New insights into the metabolic potential of the phototrophic purple bacterium Rhodopila globiformis DSM 161(T) from its draft genome sequence and evidence for a vanadium-dependent nitrogenase.</title>
        <authorList>
            <person name="Imhoff J.F."/>
            <person name="Rahn T."/>
            <person name="Kunzel S."/>
            <person name="Neulinger S.C."/>
        </authorList>
    </citation>
    <scope>NUCLEOTIDE SEQUENCE [LARGE SCALE GENOMIC DNA]</scope>
    <source>
        <strain evidence="4 5">DSM 161</strain>
    </source>
</reference>
<dbReference type="PROSITE" id="PS50106">
    <property type="entry name" value="PDZ"/>
    <property type="match status" value="1"/>
</dbReference>
<name>A0A2S6N3F8_RHOGL</name>
<dbReference type="SUPFAM" id="SSF50156">
    <property type="entry name" value="PDZ domain-like"/>
    <property type="match status" value="1"/>
</dbReference>
<protein>
    <recommendedName>
        <fullName evidence="3">PDZ domain-containing protein</fullName>
    </recommendedName>
</protein>
<dbReference type="Gene3D" id="2.30.42.10">
    <property type="match status" value="1"/>
</dbReference>
<evidence type="ECO:0000259" key="3">
    <source>
        <dbReference type="PROSITE" id="PS50106"/>
    </source>
</evidence>
<dbReference type="SMART" id="SM00228">
    <property type="entry name" value="PDZ"/>
    <property type="match status" value="1"/>
</dbReference>
<keyword evidence="2" id="KW-1133">Transmembrane helix</keyword>
<dbReference type="InterPro" id="IPR036034">
    <property type="entry name" value="PDZ_sf"/>
</dbReference>
<dbReference type="InterPro" id="IPR001478">
    <property type="entry name" value="PDZ"/>
</dbReference>
<organism evidence="4 5">
    <name type="scientific">Rhodopila globiformis</name>
    <name type="common">Rhodopseudomonas globiformis</name>
    <dbReference type="NCBI Taxonomy" id="1071"/>
    <lineage>
        <taxon>Bacteria</taxon>
        <taxon>Pseudomonadati</taxon>
        <taxon>Pseudomonadota</taxon>
        <taxon>Alphaproteobacteria</taxon>
        <taxon>Acetobacterales</taxon>
        <taxon>Acetobacteraceae</taxon>
        <taxon>Rhodopila</taxon>
    </lineage>
</organism>
<evidence type="ECO:0000313" key="4">
    <source>
        <dbReference type="EMBL" id="PPQ29161.1"/>
    </source>
</evidence>
<dbReference type="EMBL" id="NHRY01000232">
    <property type="protein sequence ID" value="PPQ29161.1"/>
    <property type="molecule type" value="Genomic_DNA"/>
</dbReference>
<evidence type="ECO:0000256" key="2">
    <source>
        <dbReference type="SAM" id="Phobius"/>
    </source>
</evidence>
<keyword evidence="5" id="KW-1185">Reference proteome</keyword>
<proteinExistence type="predicted"/>
<keyword evidence="2" id="KW-0812">Transmembrane</keyword>
<keyword evidence="2" id="KW-0472">Membrane</keyword>
<evidence type="ECO:0000313" key="5">
    <source>
        <dbReference type="Proteomes" id="UP000239724"/>
    </source>
</evidence>
<dbReference type="Proteomes" id="UP000239724">
    <property type="component" value="Unassembled WGS sequence"/>
</dbReference>
<accession>A0A2S6N3F8</accession>